<organism evidence="1 2">
    <name type="scientific">Taxus chinensis</name>
    <name type="common">Chinese yew</name>
    <name type="synonym">Taxus wallichiana var. chinensis</name>
    <dbReference type="NCBI Taxonomy" id="29808"/>
    <lineage>
        <taxon>Eukaryota</taxon>
        <taxon>Viridiplantae</taxon>
        <taxon>Streptophyta</taxon>
        <taxon>Embryophyta</taxon>
        <taxon>Tracheophyta</taxon>
        <taxon>Spermatophyta</taxon>
        <taxon>Pinopsida</taxon>
        <taxon>Pinidae</taxon>
        <taxon>Conifers II</taxon>
        <taxon>Cupressales</taxon>
        <taxon>Taxaceae</taxon>
        <taxon>Taxus</taxon>
    </lineage>
</organism>
<evidence type="ECO:0000313" key="1">
    <source>
        <dbReference type="EMBL" id="KAH9304678.1"/>
    </source>
</evidence>
<sequence length="54" mass="5498">MARLSYRGGRRAAGVSLAGFRVAAAAGQAAGVCRAREERTVGAGRNQRRPGVAG</sequence>
<dbReference type="EMBL" id="JAHRHJ020000008">
    <property type="protein sequence ID" value="KAH9304678.1"/>
    <property type="molecule type" value="Genomic_DNA"/>
</dbReference>
<dbReference type="Proteomes" id="UP000824469">
    <property type="component" value="Unassembled WGS sequence"/>
</dbReference>
<feature type="non-terminal residue" evidence="1">
    <location>
        <position position="54"/>
    </location>
</feature>
<proteinExistence type="predicted"/>
<comment type="caution">
    <text evidence="1">The sequence shown here is derived from an EMBL/GenBank/DDBJ whole genome shotgun (WGS) entry which is preliminary data.</text>
</comment>
<keyword evidence="2" id="KW-1185">Reference proteome</keyword>
<dbReference type="AlphaFoldDB" id="A0AA38CTY9"/>
<accession>A0AA38CTY9</accession>
<name>A0AA38CTY9_TAXCH</name>
<evidence type="ECO:0000313" key="2">
    <source>
        <dbReference type="Proteomes" id="UP000824469"/>
    </source>
</evidence>
<protein>
    <submittedName>
        <fullName evidence="1">Uncharacterized protein</fullName>
    </submittedName>
</protein>
<gene>
    <name evidence="1" type="ORF">KI387_009082</name>
</gene>
<reference evidence="1 2" key="1">
    <citation type="journal article" date="2021" name="Nat. Plants">
        <title>The Taxus genome provides insights into paclitaxel biosynthesis.</title>
        <authorList>
            <person name="Xiong X."/>
            <person name="Gou J."/>
            <person name="Liao Q."/>
            <person name="Li Y."/>
            <person name="Zhou Q."/>
            <person name="Bi G."/>
            <person name="Li C."/>
            <person name="Du R."/>
            <person name="Wang X."/>
            <person name="Sun T."/>
            <person name="Guo L."/>
            <person name="Liang H."/>
            <person name="Lu P."/>
            <person name="Wu Y."/>
            <person name="Zhang Z."/>
            <person name="Ro D.K."/>
            <person name="Shang Y."/>
            <person name="Huang S."/>
            <person name="Yan J."/>
        </authorList>
    </citation>
    <scope>NUCLEOTIDE SEQUENCE [LARGE SCALE GENOMIC DNA]</scope>
    <source>
        <strain evidence="1">Ta-2019</strain>
    </source>
</reference>